<dbReference type="Proteomes" id="UP000007800">
    <property type="component" value="Unassembled WGS sequence"/>
</dbReference>
<evidence type="ECO:0000313" key="2">
    <source>
        <dbReference type="EMBL" id="EER07822.1"/>
    </source>
</evidence>
<dbReference type="RefSeq" id="XP_002776006.1">
    <property type="nucleotide sequence ID" value="XM_002775960.1"/>
</dbReference>
<accession>C5L637</accession>
<evidence type="ECO:0000313" key="3">
    <source>
        <dbReference type="Proteomes" id="UP000007800"/>
    </source>
</evidence>
<dbReference type="EMBL" id="GG679680">
    <property type="protein sequence ID" value="EER07822.1"/>
    <property type="molecule type" value="Genomic_DNA"/>
</dbReference>
<gene>
    <name evidence="2" type="ORF">Pmar_PMAR022029</name>
</gene>
<name>C5L637_PERM5</name>
<dbReference type="GeneID" id="9043027"/>
<keyword evidence="1" id="KW-0732">Signal</keyword>
<organism evidence="3">
    <name type="scientific">Perkinsus marinus (strain ATCC 50983 / TXsc)</name>
    <dbReference type="NCBI Taxonomy" id="423536"/>
    <lineage>
        <taxon>Eukaryota</taxon>
        <taxon>Sar</taxon>
        <taxon>Alveolata</taxon>
        <taxon>Perkinsozoa</taxon>
        <taxon>Perkinsea</taxon>
        <taxon>Perkinsida</taxon>
        <taxon>Perkinsidae</taxon>
        <taxon>Perkinsus</taxon>
    </lineage>
</organism>
<proteinExistence type="predicted"/>
<keyword evidence="3" id="KW-1185">Reference proteome</keyword>
<protein>
    <submittedName>
        <fullName evidence="2">Uncharacterized protein</fullName>
    </submittedName>
</protein>
<dbReference type="InParanoid" id="C5L637"/>
<feature type="chain" id="PRO_5002954290" evidence="1">
    <location>
        <begin position="20"/>
        <end position="109"/>
    </location>
</feature>
<dbReference type="AlphaFoldDB" id="C5L637"/>
<reference evidence="2 3" key="1">
    <citation type="submission" date="2008-07" db="EMBL/GenBank/DDBJ databases">
        <authorList>
            <person name="El-Sayed N."/>
            <person name="Caler E."/>
            <person name="Inman J."/>
            <person name="Amedeo P."/>
            <person name="Hass B."/>
            <person name="Wortman J."/>
        </authorList>
    </citation>
    <scope>NUCLEOTIDE SEQUENCE [LARGE SCALE GENOMIC DNA]</scope>
    <source>
        <strain evidence="3">ATCC 50983 / TXsc</strain>
    </source>
</reference>
<sequence length="109" mass="11964">MLFVRLLQWVLTTNGPVLASISPDSANLDYRCALPSDVIPRPERLTDDSADFVAVDPLDKQGEIVVANVEYATIAKSGYGNPPKQMPMPSTPDPFVVKTFDDLFGHKTE</sequence>
<feature type="signal peptide" evidence="1">
    <location>
        <begin position="1"/>
        <end position="19"/>
    </location>
</feature>
<evidence type="ECO:0000256" key="1">
    <source>
        <dbReference type="SAM" id="SignalP"/>
    </source>
</evidence>